<gene>
    <name evidence="2" type="ORF">ISP13_11670</name>
</gene>
<feature type="chain" id="PRO_5045381041" evidence="1">
    <location>
        <begin position="22"/>
        <end position="250"/>
    </location>
</feature>
<name>A0ABW8IW89_9GAMM</name>
<keyword evidence="1" id="KW-0732">Signal</keyword>
<dbReference type="Pfam" id="PF11101">
    <property type="entry name" value="DUF2884"/>
    <property type="match status" value="1"/>
</dbReference>
<evidence type="ECO:0000313" key="2">
    <source>
        <dbReference type="EMBL" id="MFK2874193.1"/>
    </source>
</evidence>
<organism evidence="2 3">
    <name type="scientific">Dyella lipolytica</name>
    <dbReference type="NCBI Taxonomy" id="1867835"/>
    <lineage>
        <taxon>Bacteria</taxon>
        <taxon>Pseudomonadati</taxon>
        <taxon>Pseudomonadota</taxon>
        <taxon>Gammaproteobacteria</taxon>
        <taxon>Lysobacterales</taxon>
        <taxon>Rhodanobacteraceae</taxon>
        <taxon>Dyella</taxon>
    </lineage>
</organism>
<feature type="signal peptide" evidence="1">
    <location>
        <begin position="1"/>
        <end position="21"/>
    </location>
</feature>
<reference evidence="2 3" key="1">
    <citation type="submission" date="2020-10" db="EMBL/GenBank/DDBJ databases">
        <title>Phylogeny of dyella-like bacteria.</title>
        <authorList>
            <person name="Fu J."/>
        </authorList>
    </citation>
    <scope>NUCLEOTIDE SEQUENCE [LARGE SCALE GENOMIC DNA]</scope>
    <source>
        <strain evidence="2 3">DHOB07</strain>
    </source>
</reference>
<dbReference type="EMBL" id="JADIKG010000012">
    <property type="protein sequence ID" value="MFK2874193.1"/>
    <property type="molecule type" value="Genomic_DNA"/>
</dbReference>
<dbReference type="PROSITE" id="PS51257">
    <property type="entry name" value="PROKAR_LIPOPROTEIN"/>
    <property type="match status" value="1"/>
</dbReference>
<accession>A0ABW8IW89</accession>
<comment type="caution">
    <text evidence="2">The sequence shown here is derived from an EMBL/GenBank/DDBJ whole genome shotgun (WGS) entry which is preliminary data.</text>
</comment>
<evidence type="ECO:0000313" key="3">
    <source>
        <dbReference type="Proteomes" id="UP001620405"/>
    </source>
</evidence>
<evidence type="ECO:0000256" key="1">
    <source>
        <dbReference type="SAM" id="SignalP"/>
    </source>
</evidence>
<proteinExistence type="predicted"/>
<dbReference type="RefSeq" id="WP_284401407.1">
    <property type="nucleotide sequence ID" value="NZ_BSNQ01000009.1"/>
</dbReference>
<keyword evidence="3" id="KW-1185">Reference proteome</keyword>
<dbReference type="InterPro" id="IPR021307">
    <property type="entry name" value="DUF2884"/>
</dbReference>
<dbReference type="Proteomes" id="UP001620405">
    <property type="component" value="Unassembled WGS sequence"/>
</dbReference>
<protein>
    <submittedName>
        <fullName evidence="2">DUF2884 family protein</fullName>
    </submittedName>
</protein>
<sequence>MSMNRLLATAMLVVACGSVHAQDLGKVCHATSSYDLTVQSDRLVFDRAAPSPTRVVLSQGMLQTDGQSVSLSAEDQDRLELFQRDLRALMPRVKAVAQQGVGLTMKAIDDESGSLSLDADTRAELDRRLAAHSAELRQRIAASQSTHDWHGDAANQYANQVVDDIAPLFASALGQQALNAALSGDLQQAAELRDRATNLTAGFQPRLQQRLQALRPEIQALCPDIQRLSELQQGVRASNGRPLNLVLIGR</sequence>